<dbReference type="Proteomes" id="UP000823775">
    <property type="component" value="Unassembled WGS sequence"/>
</dbReference>
<dbReference type="InterPro" id="IPR003196">
    <property type="entry name" value="TFIIF_beta"/>
</dbReference>
<gene>
    <name evidence="2" type="ORF">HAX54_029281</name>
</gene>
<evidence type="ECO:0000313" key="2">
    <source>
        <dbReference type="EMBL" id="MCD9642452.1"/>
    </source>
</evidence>
<reference evidence="2 3" key="1">
    <citation type="journal article" date="2021" name="BMC Genomics">
        <title>Datura genome reveals duplications of psychoactive alkaloid biosynthetic genes and high mutation rate following tissue culture.</title>
        <authorList>
            <person name="Rajewski A."/>
            <person name="Carter-House D."/>
            <person name="Stajich J."/>
            <person name="Litt A."/>
        </authorList>
    </citation>
    <scope>NUCLEOTIDE SEQUENCE [LARGE SCALE GENOMIC DNA]</scope>
    <source>
        <strain evidence="2">AR-01</strain>
    </source>
</reference>
<accession>A0ABS8V666</accession>
<feature type="compositionally biased region" description="Basic and acidic residues" evidence="1">
    <location>
        <begin position="186"/>
        <end position="196"/>
    </location>
</feature>
<sequence>MLTAKQIWIVTFMPNKRERFTCIYLWNTIRAVEANSGQWRQWERPLRLLMKEFASNSASLSALEGKSGAVVCTSDTAVLANCWRTDNDEGKSEALEKPQNQMFNIKKEELPWKERLNIKFDMTLTLVTWRSRKMCRERTNKSMIKNRQIQVIDNDRSHMRPMPGMIGLIASSSKDKKKAAPVKGPKSRELEGTVAS</sequence>
<protein>
    <submittedName>
        <fullName evidence="2">Uncharacterized protein</fullName>
    </submittedName>
</protein>
<dbReference type="EMBL" id="JACEIK010003624">
    <property type="protein sequence ID" value="MCD9642452.1"/>
    <property type="molecule type" value="Genomic_DNA"/>
</dbReference>
<name>A0ABS8V666_DATST</name>
<proteinExistence type="predicted"/>
<dbReference type="PANTHER" id="PTHR10445:SF0">
    <property type="entry name" value="GENERAL TRANSCRIPTION FACTOR IIF SUBUNIT 2"/>
    <property type="match status" value="1"/>
</dbReference>
<comment type="caution">
    <text evidence="2">The sequence shown here is derived from an EMBL/GenBank/DDBJ whole genome shotgun (WGS) entry which is preliminary data.</text>
</comment>
<feature type="region of interest" description="Disordered" evidence="1">
    <location>
        <begin position="170"/>
        <end position="196"/>
    </location>
</feature>
<keyword evidence="3" id="KW-1185">Reference proteome</keyword>
<evidence type="ECO:0000313" key="3">
    <source>
        <dbReference type="Proteomes" id="UP000823775"/>
    </source>
</evidence>
<organism evidence="2 3">
    <name type="scientific">Datura stramonium</name>
    <name type="common">Jimsonweed</name>
    <name type="synonym">Common thornapple</name>
    <dbReference type="NCBI Taxonomy" id="4076"/>
    <lineage>
        <taxon>Eukaryota</taxon>
        <taxon>Viridiplantae</taxon>
        <taxon>Streptophyta</taxon>
        <taxon>Embryophyta</taxon>
        <taxon>Tracheophyta</taxon>
        <taxon>Spermatophyta</taxon>
        <taxon>Magnoliopsida</taxon>
        <taxon>eudicotyledons</taxon>
        <taxon>Gunneridae</taxon>
        <taxon>Pentapetalae</taxon>
        <taxon>asterids</taxon>
        <taxon>lamiids</taxon>
        <taxon>Solanales</taxon>
        <taxon>Solanaceae</taxon>
        <taxon>Solanoideae</taxon>
        <taxon>Datureae</taxon>
        <taxon>Datura</taxon>
    </lineage>
</organism>
<evidence type="ECO:0000256" key="1">
    <source>
        <dbReference type="SAM" id="MobiDB-lite"/>
    </source>
</evidence>
<dbReference type="PANTHER" id="PTHR10445">
    <property type="entry name" value="GENERAL TRANSCRIPTION FACTOR IIF SUBUNIT 2"/>
    <property type="match status" value="1"/>
</dbReference>